<dbReference type="FunFam" id="3.30.70.20:FF:000035">
    <property type="entry name" value="Iron hydrogenase 1"/>
    <property type="match status" value="1"/>
</dbReference>
<evidence type="ECO:0000256" key="4">
    <source>
        <dbReference type="ARBA" id="ARBA00022485"/>
    </source>
</evidence>
<comment type="subcellular location">
    <subcellularLocation>
        <location evidence="2">Membrane</location>
    </subcellularLocation>
</comment>
<evidence type="ECO:0000259" key="17">
    <source>
        <dbReference type="PROSITE" id="PS51669"/>
    </source>
</evidence>
<keyword evidence="5" id="KW-0001">2Fe-2S</keyword>
<dbReference type="Proteomes" id="UP000005540">
    <property type="component" value="Unassembled WGS sequence"/>
</dbReference>
<feature type="domain" description="4Fe-4S His(Cys)3-ligated-type" evidence="18">
    <location>
        <begin position="81"/>
        <end position="120"/>
    </location>
</feature>
<dbReference type="AlphaFoldDB" id="C4FIY2"/>
<evidence type="ECO:0000256" key="10">
    <source>
        <dbReference type="ARBA" id="ARBA00023004"/>
    </source>
</evidence>
<comment type="caution">
    <text evidence="19">The sequence shown here is derived from an EMBL/GenBank/DDBJ whole genome shotgun (WGS) entry which is preliminary data.</text>
</comment>
<dbReference type="InterPro" id="IPR036010">
    <property type="entry name" value="2Fe-2S_ferredoxin-like_sf"/>
</dbReference>
<feature type="domain" description="4Fe-4S Mo/W bis-MGD-type" evidence="17">
    <location>
        <begin position="223"/>
        <end position="291"/>
    </location>
</feature>
<organism evidence="19 20">
    <name type="scientific">Sulfurihydrogenibium yellowstonense SS-5</name>
    <dbReference type="NCBI Taxonomy" id="432331"/>
    <lineage>
        <taxon>Bacteria</taxon>
        <taxon>Pseudomonadati</taxon>
        <taxon>Aquificota</taxon>
        <taxon>Aquificia</taxon>
        <taxon>Aquificales</taxon>
        <taxon>Hydrogenothermaceae</taxon>
        <taxon>Sulfurihydrogenibium</taxon>
    </lineage>
</organism>
<gene>
    <name evidence="19" type="ORF">SULYE_0522</name>
</gene>
<keyword evidence="12" id="KW-0520">NAD</keyword>
<dbReference type="GO" id="GO:0051539">
    <property type="term" value="F:4 iron, 4 sulfur cluster binding"/>
    <property type="evidence" value="ECO:0007669"/>
    <property type="project" value="UniProtKB-KW"/>
</dbReference>
<evidence type="ECO:0000259" key="16">
    <source>
        <dbReference type="PROSITE" id="PS51379"/>
    </source>
</evidence>
<dbReference type="InterPro" id="IPR019574">
    <property type="entry name" value="NADH_UbQ_OxRdtase_Gsu_4Fe4S-bd"/>
</dbReference>
<evidence type="ECO:0000259" key="18">
    <source>
        <dbReference type="PROSITE" id="PS51839"/>
    </source>
</evidence>
<keyword evidence="7" id="KW-0479">Metal-binding</keyword>
<evidence type="ECO:0000256" key="5">
    <source>
        <dbReference type="ARBA" id="ARBA00022714"/>
    </source>
</evidence>
<dbReference type="InterPro" id="IPR001041">
    <property type="entry name" value="2Fe-2S_ferredoxin-type"/>
</dbReference>
<dbReference type="InterPro" id="IPR000283">
    <property type="entry name" value="NADH_UbQ_OxRdtase_75kDa_su_CS"/>
</dbReference>
<dbReference type="Pfam" id="PF10588">
    <property type="entry name" value="NADH-G_4Fe-4S_3"/>
    <property type="match status" value="1"/>
</dbReference>
<evidence type="ECO:0000256" key="3">
    <source>
        <dbReference type="ARBA" id="ARBA00005404"/>
    </source>
</evidence>
<dbReference type="PROSITE" id="PS00198">
    <property type="entry name" value="4FE4S_FER_1"/>
    <property type="match status" value="1"/>
</dbReference>
<keyword evidence="4" id="KW-0004">4Fe-4S</keyword>
<evidence type="ECO:0000259" key="15">
    <source>
        <dbReference type="PROSITE" id="PS51085"/>
    </source>
</evidence>
<evidence type="ECO:0000256" key="8">
    <source>
        <dbReference type="ARBA" id="ARBA00022737"/>
    </source>
</evidence>
<dbReference type="PROSITE" id="PS00641">
    <property type="entry name" value="COMPLEX1_75K_1"/>
    <property type="match status" value="1"/>
</dbReference>
<evidence type="ECO:0000256" key="1">
    <source>
        <dbReference type="ARBA" id="ARBA00001966"/>
    </source>
</evidence>
<dbReference type="Pfam" id="PF04879">
    <property type="entry name" value="Molybdop_Fe4S4"/>
    <property type="match status" value="1"/>
</dbReference>
<dbReference type="Pfam" id="PF22117">
    <property type="entry name" value="Fer4_Nqo3"/>
    <property type="match status" value="1"/>
</dbReference>
<evidence type="ECO:0000256" key="14">
    <source>
        <dbReference type="ARBA" id="ARBA00034078"/>
    </source>
</evidence>
<dbReference type="GO" id="GO:0048038">
    <property type="term" value="F:quinone binding"/>
    <property type="evidence" value="ECO:0007669"/>
    <property type="project" value="UniProtKB-KW"/>
</dbReference>
<accession>C4FIY2</accession>
<evidence type="ECO:0000256" key="12">
    <source>
        <dbReference type="ARBA" id="ARBA00023027"/>
    </source>
</evidence>
<keyword evidence="6" id="KW-0874">Quinone</keyword>
<dbReference type="Pfam" id="PF13510">
    <property type="entry name" value="Fer2_4"/>
    <property type="match status" value="1"/>
</dbReference>
<dbReference type="GO" id="GO:0008137">
    <property type="term" value="F:NADH dehydrogenase (ubiquinone) activity"/>
    <property type="evidence" value="ECO:0007669"/>
    <property type="project" value="InterPro"/>
</dbReference>
<dbReference type="InterPro" id="IPR050123">
    <property type="entry name" value="Prok_molybdopt-oxidoreductase"/>
</dbReference>
<evidence type="ECO:0000256" key="11">
    <source>
        <dbReference type="ARBA" id="ARBA00023014"/>
    </source>
</evidence>
<dbReference type="InterPro" id="IPR054351">
    <property type="entry name" value="NADH_UbQ_OxRdtase_ferredoxin"/>
</dbReference>
<dbReference type="InterPro" id="IPR006963">
    <property type="entry name" value="Mopterin_OxRdtase_4Fe-4S_dom"/>
</dbReference>
<dbReference type="PANTHER" id="PTHR43105">
    <property type="entry name" value="RESPIRATORY NITRATE REDUCTASE"/>
    <property type="match status" value="1"/>
</dbReference>
<keyword evidence="13" id="KW-0472">Membrane</keyword>
<dbReference type="InterPro" id="IPR017900">
    <property type="entry name" value="4Fe4S_Fe_S_CS"/>
</dbReference>
<evidence type="ECO:0000256" key="6">
    <source>
        <dbReference type="ARBA" id="ARBA00022719"/>
    </source>
</evidence>
<evidence type="ECO:0000256" key="9">
    <source>
        <dbReference type="ARBA" id="ARBA00022967"/>
    </source>
</evidence>
<dbReference type="PROSITE" id="PS51379">
    <property type="entry name" value="4FE4S_FER_2"/>
    <property type="match status" value="1"/>
</dbReference>
<dbReference type="PROSITE" id="PS51839">
    <property type="entry name" value="4FE4S_HC3"/>
    <property type="match status" value="1"/>
</dbReference>
<protein>
    <submittedName>
        <fullName evidence="19">NADH dehydrogenase i chain g</fullName>
    </submittedName>
</protein>
<comment type="similarity">
    <text evidence="3">Belongs to the complex I 75 kDa subunit family.</text>
</comment>
<dbReference type="InterPro" id="IPR017896">
    <property type="entry name" value="4Fe4S_Fe-S-bd"/>
</dbReference>
<proteinExistence type="inferred from homology"/>
<comment type="cofactor">
    <cofactor evidence="14">
        <name>[2Fe-2S] cluster</name>
        <dbReference type="ChEBI" id="CHEBI:190135"/>
    </cofactor>
</comment>
<sequence length="631" mass="72197">MMDLVNIKIDGIEVSVAKNTTVLEAAKKIYKLIPTFCYHEKLPIFGGCRMCLVYDVKAKRSIIACGSYVYDGMEIETENEKVKEDRKFILEMLFTRHPLDCPICDKAGECDLQNWGTYWGPQHNILPITPFEKIRPEEDWESDYLEYVSNRCVLCMKCVSVCDNINKSHSITQIERGFEILISPALKPMDTSTCEMCGLCVDICPVGAILFKPFKFNARPWLLKETYTHCSFCSLGCPVVIDHDDKKIHRIRSTAELEICAKPYLGYDSFNTNRLKYPKINNNYSSFDDALQEVIDLLNEKPSQTVIVVSPYLSNENLQKINEIASKSGAYITSTITLDLLPLLEGFGEYTPPSEEELKNAKKWIVVGNDITDTNPVITYYMNKKVIAISPQVERLKKLYPLIIDAEGEQIIEKLIENVDGSEIIVYSNYFYGEDAYRFGKKLKEVQSQMQNKILLIPPYPNGFGIINIVENLSYLPDIISKIESEEIKNIILFGEDLAEFLEEDKLKEILMTLEKKIILTPFEDGLALVCDVAIPLNTWTEEDGHYSFVRGIRKVKTSIKSNINNNKTFEKILNQLKSGSKQNIVKSTYGKLPAYFNIEKQNIWDVSFFSRRSNNLTGWKIKNFSTVEED</sequence>
<dbReference type="Gene3D" id="3.30.70.20">
    <property type="match status" value="1"/>
</dbReference>
<dbReference type="GO" id="GO:0046872">
    <property type="term" value="F:metal ion binding"/>
    <property type="evidence" value="ECO:0007669"/>
    <property type="project" value="UniProtKB-KW"/>
</dbReference>
<dbReference type="GO" id="GO:0042773">
    <property type="term" value="P:ATP synthesis coupled electron transport"/>
    <property type="evidence" value="ECO:0007669"/>
    <property type="project" value="InterPro"/>
</dbReference>
<evidence type="ECO:0000313" key="19">
    <source>
        <dbReference type="EMBL" id="EEP60970.1"/>
    </source>
</evidence>
<dbReference type="PROSITE" id="PS51085">
    <property type="entry name" value="2FE2S_FER_2"/>
    <property type="match status" value="1"/>
</dbReference>
<keyword evidence="9" id="KW-1278">Translocase</keyword>
<dbReference type="SUPFAM" id="SSF54862">
    <property type="entry name" value="4Fe-4S ferredoxins"/>
    <property type="match status" value="1"/>
</dbReference>
<dbReference type="Gene3D" id="3.30.200.210">
    <property type="match status" value="1"/>
</dbReference>
<dbReference type="SUPFAM" id="SSF53706">
    <property type="entry name" value="Formate dehydrogenase/DMSO reductase, domains 1-3"/>
    <property type="match status" value="1"/>
</dbReference>
<dbReference type="CDD" id="cd00368">
    <property type="entry name" value="Molybdopterin-Binding"/>
    <property type="match status" value="1"/>
</dbReference>
<dbReference type="PROSITE" id="PS51669">
    <property type="entry name" value="4FE4S_MOW_BIS_MGD"/>
    <property type="match status" value="1"/>
</dbReference>
<evidence type="ECO:0000256" key="13">
    <source>
        <dbReference type="ARBA" id="ARBA00023136"/>
    </source>
</evidence>
<evidence type="ECO:0000313" key="20">
    <source>
        <dbReference type="Proteomes" id="UP000005540"/>
    </source>
</evidence>
<keyword evidence="20" id="KW-1185">Reference proteome</keyword>
<keyword evidence="11" id="KW-0411">Iron-sulfur</keyword>
<evidence type="ECO:0000256" key="7">
    <source>
        <dbReference type="ARBA" id="ARBA00022723"/>
    </source>
</evidence>
<dbReference type="RefSeq" id="WP_007546150.1">
    <property type="nucleotide sequence ID" value="NZ_ABZS01000036.1"/>
</dbReference>
<feature type="domain" description="2Fe-2S ferredoxin-type" evidence="15">
    <location>
        <begin position="3"/>
        <end position="81"/>
    </location>
</feature>
<keyword evidence="10" id="KW-0408">Iron</keyword>
<keyword evidence="8" id="KW-0677">Repeat</keyword>
<evidence type="ECO:0000256" key="2">
    <source>
        <dbReference type="ARBA" id="ARBA00004370"/>
    </source>
</evidence>
<dbReference type="FunFam" id="3.10.20.740:FF:000004">
    <property type="entry name" value="NADH-quinone oxidoreductase"/>
    <property type="match status" value="1"/>
</dbReference>
<reference evidence="19 20" key="1">
    <citation type="submission" date="2009-04" db="EMBL/GenBank/DDBJ databases">
        <authorList>
            <person name="Reysenbach A.-L."/>
            <person name="Heidelberg J.F."/>
            <person name="Nelson W.C."/>
        </authorList>
    </citation>
    <scope>NUCLEOTIDE SEQUENCE [LARGE SCALE GENOMIC DNA]</scope>
    <source>
        <strain evidence="19 20">SS-5</strain>
    </source>
</reference>
<dbReference type="GO" id="GO:0016491">
    <property type="term" value="F:oxidoreductase activity"/>
    <property type="evidence" value="ECO:0007669"/>
    <property type="project" value="InterPro"/>
</dbReference>
<dbReference type="Gene3D" id="3.10.20.740">
    <property type="match status" value="1"/>
</dbReference>
<dbReference type="GO" id="GO:0051537">
    <property type="term" value="F:2 iron, 2 sulfur cluster binding"/>
    <property type="evidence" value="ECO:0007669"/>
    <property type="project" value="UniProtKB-KW"/>
</dbReference>
<name>C4FIY2_9AQUI</name>
<dbReference type="EMBL" id="ABZS01000036">
    <property type="protein sequence ID" value="EEP60970.1"/>
    <property type="molecule type" value="Genomic_DNA"/>
</dbReference>
<dbReference type="PANTHER" id="PTHR43105:SF10">
    <property type="entry name" value="NADH-QUINONE OXIDOREDUCTASE SUBUNIT G"/>
    <property type="match status" value="1"/>
</dbReference>
<dbReference type="SMART" id="SM00929">
    <property type="entry name" value="NADH-G_4Fe-4S_3"/>
    <property type="match status" value="1"/>
</dbReference>
<comment type="cofactor">
    <cofactor evidence="1">
        <name>[4Fe-4S] cluster</name>
        <dbReference type="ChEBI" id="CHEBI:49883"/>
    </cofactor>
</comment>
<dbReference type="SUPFAM" id="SSF54292">
    <property type="entry name" value="2Fe-2S ferredoxin-like"/>
    <property type="match status" value="1"/>
</dbReference>
<feature type="domain" description="4Fe-4S ferredoxin-type" evidence="16">
    <location>
        <begin position="184"/>
        <end position="214"/>
    </location>
</feature>
<dbReference type="GO" id="GO:0016020">
    <property type="term" value="C:membrane"/>
    <property type="evidence" value="ECO:0007669"/>
    <property type="project" value="UniProtKB-SubCell"/>
</dbReference>
<dbReference type="CDD" id="cd00207">
    <property type="entry name" value="fer2"/>
    <property type="match status" value="1"/>
</dbReference>